<dbReference type="SUPFAM" id="SSF53335">
    <property type="entry name" value="S-adenosyl-L-methionine-dependent methyltransferases"/>
    <property type="match status" value="1"/>
</dbReference>
<dbReference type="InterPro" id="IPR001525">
    <property type="entry name" value="C5_MeTfrase"/>
</dbReference>
<dbReference type="InterPro" id="IPR029063">
    <property type="entry name" value="SAM-dependent_MTases_sf"/>
</dbReference>
<comment type="similarity">
    <text evidence="5 6">Belongs to the class I-like SAM-binding methyltransferase superfamily. C5-methyltransferase family.</text>
</comment>
<evidence type="ECO:0000256" key="7">
    <source>
        <dbReference type="RuleBase" id="RU000417"/>
    </source>
</evidence>
<dbReference type="REBASE" id="163058">
    <property type="entry name" value="M.Mso21800ORF2566P"/>
</dbReference>
<keyword evidence="4" id="KW-0680">Restriction system</keyword>
<dbReference type="InterPro" id="IPR050750">
    <property type="entry name" value="C5-MTase"/>
</dbReference>
<dbReference type="EC" id="2.1.1.37" evidence="7"/>
<sequence>MADEAAAFRFIDLFAGLGGFHVALRQLGGVGVFAAEWDATLNALYKVNFDIQPWGDVDDLEDEAAIAQEVPEHDVLTAGFPCQPFSKAGEQLGFGHTLQGKLFFKVLAILKEKRPRRFILENVPNILRHQNGDTLGIIRKELEDLGYAVDVHKYSPHEFGVPQIRERAYFVGSLDGLGGYKWPTPSRQKTDIGSVLDRRAKPVREIPIQTLQAIDMWDDFLKRAPKSLKLPSFPIWSMEFRATYPYEDATPPAIWKELGPRDLDHALGSFGFELKGLTQADQSVLLPSHARRTTDLKFPSWKQAFIRQNRQFYSANIKWIDPWLDEWKPWNLSSSLQKFEWNVQGGRRRIDSYVLQVRASGIRAKRTSTAPSLIAMTHTQVPILGKDIVGIRRYMTPAECAALQSLGPISLPDGDLRAYKALGNAVNAEVVRAIAEPLLCGLDQPSVGMESSRHSAA</sequence>
<organism evidence="8 9">
    <name type="scientific">Microlunatus soli</name>
    <dbReference type="NCBI Taxonomy" id="630515"/>
    <lineage>
        <taxon>Bacteria</taxon>
        <taxon>Bacillati</taxon>
        <taxon>Actinomycetota</taxon>
        <taxon>Actinomycetes</taxon>
        <taxon>Propionibacteriales</taxon>
        <taxon>Propionibacteriaceae</taxon>
        <taxon>Microlunatus</taxon>
    </lineage>
</organism>
<evidence type="ECO:0000256" key="5">
    <source>
        <dbReference type="PROSITE-ProRule" id="PRU01016"/>
    </source>
</evidence>
<evidence type="ECO:0000256" key="2">
    <source>
        <dbReference type="ARBA" id="ARBA00022679"/>
    </source>
</evidence>
<proteinExistence type="inferred from homology"/>
<dbReference type="GO" id="GO:0032259">
    <property type="term" value="P:methylation"/>
    <property type="evidence" value="ECO:0007669"/>
    <property type="project" value="UniProtKB-KW"/>
</dbReference>
<gene>
    <name evidence="8" type="ORF">SAMN04489812_2566</name>
</gene>
<dbReference type="Gene3D" id="3.40.50.150">
    <property type="entry name" value="Vaccinia Virus protein VP39"/>
    <property type="match status" value="1"/>
</dbReference>
<comment type="catalytic activity">
    <reaction evidence="7">
        <text>a 2'-deoxycytidine in DNA + S-adenosyl-L-methionine = a 5-methyl-2'-deoxycytidine in DNA + S-adenosyl-L-homocysteine + H(+)</text>
        <dbReference type="Rhea" id="RHEA:13681"/>
        <dbReference type="Rhea" id="RHEA-COMP:11369"/>
        <dbReference type="Rhea" id="RHEA-COMP:11370"/>
        <dbReference type="ChEBI" id="CHEBI:15378"/>
        <dbReference type="ChEBI" id="CHEBI:57856"/>
        <dbReference type="ChEBI" id="CHEBI:59789"/>
        <dbReference type="ChEBI" id="CHEBI:85452"/>
        <dbReference type="ChEBI" id="CHEBI:85454"/>
        <dbReference type="EC" id="2.1.1.37"/>
    </reaction>
</comment>
<dbReference type="GO" id="GO:0009307">
    <property type="term" value="P:DNA restriction-modification system"/>
    <property type="evidence" value="ECO:0007669"/>
    <property type="project" value="UniProtKB-KW"/>
</dbReference>
<dbReference type="EMBL" id="LT629772">
    <property type="protein sequence ID" value="SDS65168.1"/>
    <property type="molecule type" value="Genomic_DNA"/>
</dbReference>
<dbReference type="STRING" id="630515.SAMN04489812_2566"/>
<dbReference type="PROSITE" id="PS00094">
    <property type="entry name" value="C5_MTASE_1"/>
    <property type="match status" value="1"/>
</dbReference>
<evidence type="ECO:0000256" key="1">
    <source>
        <dbReference type="ARBA" id="ARBA00022603"/>
    </source>
</evidence>
<dbReference type="AlphaFoldDB" id="A0A1H1TY16"/>
<evidence type="ECO:0000313" key="8">
    <source>
        <dbReference type="EMBL" id="SDS65168.1"/>
    </source>
</evidence>
<dbReference type="NCBIfam" id="TIGR00675">
    <property type="entry name" value="dcm"/>
    <property type="match status" value="1"/>
</dbReference>
<accession>A0A1H1TY16</accession>
<dbReference type="Gene3D" id="3.90.120.10">
    <property type="entry name" value="DNA Methylase, subunit A, domain 2"/>
    <property type="match status" value="1"/>
</dbReference>
<dbReference type="PANTHER" id="PTHR46098:SF1">
    <property type="entry name" value="TRNA (CYTOSINE(38)-C(5))-METHYLTRANSFERASE"/>
    <property type="match status" value="1"/>
</dbReference>
<evidence type="ECO:0000256" key="4">
    <source>
        <dbReference type="ARBA" id="ARBA00022747"/>
    </source>
</evidence>
<dbReference type="RefSeq" id="WP_091525318.1">
    <property type="nucleotide sequence ID" value="NZ_LT629772.1"/>
</dbReference>
<keyword evidence="2 5" id="KW-0808">Transferase</keyword>
<keyword evidence="9" id="KW-1185">Reference proteome</keyword>
<dbReference type="InterPro" id="IPR018117">
    <property type="entry name" value="C5_DNA_meth_AS"/>
</dbReference>
<dbReference type="Pfam" id="PF00145">
    <property type="entry name" value="DNA_methylase"/>
    <property type="match status" value="1"/>
</dbReference>
<evidence type="ECO:0000256" key="3">
    <source>
        <dbReference type="ARBA" id="ARBA00022691"/>
    </source>
</evidence>
<protein>
    <recommendedName>
        <fullName evidence="7">Cytosine-specific methyltransferase</fullName>
        <ecNumber evidence="7">2.1.1.37</ecNumber>
    </recommendedName>
</protein>
<dbReference type="PRINTS" id="PR00105">
    <property type="entry name" value="C5METTRFRASE"/>
</dbReference>
<keyword evidence="1 5" id="KW-0489">Methyltransferase</keyword>
<feature type="active site" evidence="5">
    <location>
        <position position="82"/>
    </location>
</feature>
<dbReference type="OrthoDB" id="9813719at2"/>
<evidence type="ECO:0000313" key="9">
    <source>
        <dbReference type="Proteomes" id="UP000199103"/>
    </source>
</evidence>
<reference evidence="8 9" key="1">
    <citation type="submission" date="2016-10" db="EMBL/GenBank/DDBJ databases">
        <authorList>
            <person name="de Groot N.N."/>
        </authorList>
    </citation>
    <scope>NUCLEOTIDE SEQUENCE [LARGE SCALE GENOMIC DNA]</scope>
    <source>
        <strain evidence="8 9">DSM 21800</strain>
    </source>
</reference>
<keyword evidence="3 5" id="KW-0949">S-adenosyl-L-methionine</keyword>
<dbReference type="PROSITE" id="PS51679">
    <property type="entry name" value="SAM_MT_C5"/>
    <property type="match status" value="1"/>
</dbReference>
<dbReference type="GO" id="GO:0003886">
    <property type="term" value="F:DNA (cytosine-5-)-methyltransferase activity"/>
    <property type="evidence" value="ECO:0007669"/>
    <property type="project" value="UniProtKB-EC"/>
</dbReference>
<evidence type="ECO:0000256" key="6">
    <source>
        <dbReference type="RuleBase" id="RU000416"/>
    </source>
</evidence>
<dbReference type="PANTHER" id="PTHR46098">
    <property type="entry name" value="TRNA (CYTOSINE(38)-C(5))-METHYLTRANSFERASE"/>
    <property type="match status" value="1"/>
</dbReference>
<dbReference type="Proteomes" id="UP000199103">
    <property type="component" value="Chromosome I"/>
</dbReference>
<name>A0A1H1TY16_9ACTN</name>